<dbReference type="CTD" id="2590"/>
<dbReference type="RefSeq" id="XP_023379556.1">
    <property type="nucleotide sequence ID" value="XM_023523788.1"/>
</dbReference>
<comment type="pathway">
    <text evidence="2">Protein modification; protein glycosylation.</text>
</comment>
<dbReference type="PANTHER" id="PTHR11675">
    <property type="entry name" value="N-ACETYLGALACTOSAMINYLTRANSFERASE"/>
    <property type="match status" value="1"/>
</dbReference>
<gene>
    <name evidence="6" type="primary">GALNT2</name>
</gene>
<keyword evidence="2" id="KW-0430">Lectin</keyword>
<dbReference type="KEGG" id="pvp:105306025"/>
<comment type="subcellular location">
    <subcellularLocation>
        <location evidence="2">Golgi apparatus membrane</location>
        <topology evidence="2">Single-pass type II membrane protein</topology>
    </subcellularLocation>
</comment>
<dbReference type="OrthoDB" id="429263at2759"/>
<dbReference type="EC" id="2.4.1.-" evidence="2"/>
<dbReference type="GO" id="GO:0006493">
    <property type="term" value="P:protein O-linked glycosylation"/>
    <property type="evidence" value="ECO:0007669"/>
    <property type="project" value="TreeGrafter"/>
</dbReference>
<dbReference type="SUPFAM" id="SSF53448">
    <property type="entry name" value="Nucleotide-diphospho-sugar transferases"/>
    <property type="match status" value="1"/>
</dbReference>
<dbReference type="GO" id="GO:0000139">
    <property type="term" value="C:Golgi membrane"/>
    <property type="evidence" value="ECO:0007669"/>
    <property type="project" value="UniProtKB-SubCell"/>
</dbReference>
<sequence length="802" mass="85019">MGSWVSGRPAPWDLHGTGAVAPLEHRHPKLPGTDGPRPFSALQTHASLFCSARVAVLGRALAELAGGGGPGLAVEVTHRCDVCAPVSSPRLTPLSLFLPGKVRWRDFDQDAYIAGTMVRAGQDPYARNKFNQVESDKLRMDRAVPDTRHDQRRSEEGCTRGFSCAEHSRPGPCRRARLSGTDVANRKPVHERGGHGPGSPHTLAAVQRRGNTNQRGRGEQGPLTPRSPRGAQHAGSAKNKQNRLAAPQPLLRGVYRKEHVKEGHLSAHAQECVSPEGRPCVDRGAVCGGVWGAQDVAVGLMRSRVRGADAAQAKVLTFLDSHCECNDHWLEPLLERVAEDRTRVVSPIIDVINMDNFQYVGASADLKGGRCSRRPLGPRALLPRRPGGQRQLCHGAGLCSERGAPTLSRSSPAAGSLTPLGQLRAPCLPAPAASRCCVAHGAQQHSSAVFLNRGMSALPAPDVGDGTPELAGSAWWTPRAWAWGAEGWTSSAPRHSRPSGGPSLLGVTHLPGHPGRHVITPDSCCPPSPLVTKACFEELGKYDMMMDVWGGENLGMYDPRPRAPTAVQRWVWGAAQESGVTSQVVGLISAGRVGDTGIGLGEALASVPSDYLNFYYAAVPSARNVPYGNIQSRLELRKRLACKPFKWYLENVYPELRVPDHQDIAFGALQQGTNCLDTLGHFADGVVGVYECHNAGGNQVCTQGGRQPLETQRAPRGGPAASFSCDRRCVWGHGLLQAASGSDGASQVLSDAWSPSPASGCSNPDIRGPTGAGCGLAAFSGSASSRHPALSPCGACAPECPS</sequence>
<comment type="similarity">
    <text evidence="2">Belongs to the glycosyltransferase 2 family. GalNAc-T subfamily.</text>
</comment>
<evidence type="ECO:0000313" key="6">
    <source>
        <dbReference type="RefSeq" id="XP_023379556.1"/>
    </source>
</evidence>
<name>A0A6P6BWQ2_PTEVA</name>
<feature type="compositionally biased region" description="Basic and acidic residues" evidence="3">
    <location>
        <begin position="143"/>
        <end position="158"/>
    </location>
</feature>
<keyword evidence="2" id="KW-0333">Golgi apparatus</keyword>
<dbReference type="Gene3D" id="2.80.10.50">
    <property type="match status" value="1"/>
</dbReference>
<feature type="domain" description="Glycosyltransferase 2-like" evidence="4">
    <location>
        <begin position="298"/>
        <end position="373"/>
    </location>
</feature>
<evidence type="ECO:0000256" key="2">
    <source>
        <dbReference type="RuleBase" id="RU361242"/>
    </source>
</evidence>
<comment type="cofactor">
    <cofactor evidence="2">
        <name>Mn(2+)</name>
        <dbReference type="ChEBI" id="CHEBI:29035"/>
    </cofactor>
</comment>
<dbReference type="InterPro" id="IPR029044">
    <property type="entry name" value="Nucleotide-diphossugar_trans"/>
</dbReference>
<dbReference type="UniPathway" id="UPA00378"/>
<keyword evidence="2" id="KW-0328">Glycosyltransferase</keyword>
<dbReference type="GeneID" id="105306025"/>
<feature type="region of interest" description="Disordered" evidence="3">
    <location>
        <begin position="143"/>
        <end position="246"/>
    </location>
</feature>
<proteinExistence type="inferred from homology"/>
<dbReference type="InterPro" id="IPR001173">
    <property type="entry name" value="Glyco_trans_2-like"/>
</dbReference>
<keyword evidence="2" id="KW-0808">Transferase</keyword>
<evidence type="ECO:0000313" key="5">
    <source>
        <dbReference type="Proteomes" id="UP000515202"/>
    </source>
</evidence>
<keyword evidence="5" id="KW-1185">Reference proteome</keyword>
<dbReference type="GO" id="GO:0004653">
    <property type="term" value="F:polypeptide N-acetylgalactosaminyltransferase activity"/>
    <property type="evidence" value="ECO:0007669"/>
    <property type="project" value="TreeGrafter"/>
</dbReference>
<dbReference type="InterPro" id="IPR035992">
    <property type="entry name" value="Ricin_B-like_lectins"/>
</dbReference>
<organism evidence="5 6">
    <name type="scientific">Pteropus vampyrus</name>
    <name type="common">Large flying fox</name>
    <dbReference type="NCBI Taxonomy" id="132908"/>
    <lineage>
        <taxon>Eukaryota</taxon>
        <taxon>Metazoa</taxon>
        <taxon>Chordata</taxon>
        <taxon>Craniata</taxon>
        <taxon>Vertebrata</taxon>
        <taxon>Euteleostomi</taxon>
        <taxon>Mammalia</taxon>
        <taxon>Eutheria</taxon>
        <taxon>Laurasiatheria</taxon>
        <taxon>Chiroptera</taxon>
        <taxon>Yinpterochiroptera</taxon>
        <taxon>Pteropodoidea</taxon>
        <taxon>Pteropodidae</taxon>
        <taxon>Pteropodinae</taxon>
        <taxon>Pteropus</taxon>
    </lineage>
</organism>
<evidence type="ECO:0000256" key="3">
    <source>
        <dbReference type="SAM" id="MobiDB-lite"/>
    </source>
</evidence>
<evidence type="ECO:0000256" key="1">
    <source>
        <dbReference type="ARBA" id="ARBA00023157"/>
    </source>
</evidence>
<feature type="compositionally biased region" description="Basic and acidic residues" evidence="3">
    <location>
        <begin position="184"/>
        <end position="194"/>
    </location>
</feature>
<dbReference type="AlphaFoldDB" id="A0A6P6BWQ2"/>
<protein>
    <recommendedName>
        <fullName evidence="2">Polypeptide N-acetylgalactosaminyltransferase</fullName>
        <ecNumber evidence="2">2.4.1.-</ecNumber>
    </recommendedName>
    <alternativeName>
        <fullName evidence="2">Protein-UDP acetylgalactosaminyltransferase</fullName>
    </alternativeName>
</protein>
<keyword evidence="1 2" id="KW-1015">Disulfide bond</keyword>
<dbReference type="PANTHER" id="PTHR11675:SF49">
    <property type="entry name" value="POLYPEPTIDE N-ACETYLGALACTOSAMINYLTRANSFERASE 2"/>
    <property type="match status" value="1"/>
</dbReference>
<dbReference type="Proteomes" id="UP000515202">
    <property type="component" value="Unplaced"/>
</dbReference>
<dbReference type="Pfam" id="PF00535">
    <property type="entry name" value="Glycos_transf_2"/>
    <property type="match status" value="1"/>
</dbReference>
<dbReference type="Gene3D" id="3.90.550.10">
    <property type="entry name" value="Spore Coat Polysaccharide Biosynthesis Protein SpsA, Chain A"/>
    <property type="match status" value="3"/>
</dbReference>
<reference evidence="6" key="1">
    <citation type="submission" date="2025-08" db="UniProtKB">
        <authorList>
            <consortium name="RefSeq"/>
        </authorList>
    </citation>
    <scope>IDENTIFICATION</scope>
    <source>
        <tissue evidence="6">Kidney</tissue>
    </source>
</reference>
<evidence type="ECO:0000259" key="4">
    <source>
        <dbReference type="Pfam" id="PF00535"/>
    </source>
</evidence>
<dbReference type="SUPFAM" id="SSF50370">
    <property type="entry name" value="Ricin B-like lectins"/>
    <property type="match status" value="1"/>
</dbReference>
<dbReference type="GO" id="GO:0030246">
    <property type="term" value="F:carbohydrate binding"/>
    <property type="evidence" value="ECO:0007669"/>
    <property type="project" value="UniProtKB-KW"/>
</dbReference>
<keyword evidence="2" id="KW-0464">Manganese</keyword>
<accession>A0A6P6BWQ2</accession>